<evidence type="ECO:0000313" key="4">
    <source>
        <dbReference type="Proteomes" id="UP001154078"/>
    </source>
</evidence>
<proteinExistence type="predicted"/>
<dbReference type="Pfam" id="PF01683">
    <property type="entry name" value="EB"/>
    <property type="match status" value="3"/>
</dbReference>
<keyword evidence="4" id="KW-1185">Reference proteome</keyword>
<reference evidence="3" key="1">
    <citation type="submission" date="2021-12" db="EMBL/GenBank/DDBJ databases">
        <authorList>
            <person name="King R."/>
        </authorList>
    </citation>
    <scope>NUCLEOTIDE SEQUENCE</scope>
</reference>
<accession>A0A9P0BBD8</accession>
<gene>
    <name evidence="3" type="ORF">MELIAE_LOCUS9498</name>
</gene>
<feature type="domain" description="EB" evidence="2">
    <location>
        <begin position="60"/>
        <end position="104"/>
    </location>
</feature>
<feature type="chain" id="PRO_5040289350" description="EB domain-containing protein" evidence="1">
    <location>
        <begin position="19"/>
        <end position="311"/>
    </location>
</feature>
<evidence type="ECO:0000256" key="1">
    <source>
        <dbReference type="SAM" id="SignalP"/>
    </source>
</evidence>
<dbReference type="EMBL" id="OV121137">
    <property type="protein sequence ID" value="CAH0559403.1"/>
    <property type="molecule type" value="Genomic_DNA"/>
</dbReference>
<name>A0A9P0BBD8_BRAAE</name>
<dbReference type="PANTHER" id="PTHR39069:SF8">
    <property type="entry name" value="FI17111P1"/>
    <property type="match status" value="1"/>
</dbReference>
<organism evidence="3 4">
    <name type="scientific">Brassicogethes aeneus</name>
    <name type="common">Rape pollen beetle</name>
    <name type="synonym">Meligethes aeneus</name>
    <dbReference type="NCBI Taxonomy" id="1431903"/>
    <lineage>
        <taxon>Eukaryota</taxon>
        <taxon>Metazoa</taxon>
        <taxon>Ecdysozoa</taxon>
        <taxon>Arthropoda</taxon>
        <taxon>Hexapoda</taxon>
        <taxon>Insecta</taxon>
        <taxon>Pterygota</taxon>
        <taxon>Neoptera</taxon>
        <taxon>Endopterygota</taxon>
        <taxon>Coleoptera</taxon>
        <taxon>Polyphaga</taxon>
        <taxon>Cucujiformia</taxon>
        <taxon>Nitidulidae</taxon>
        <taxon>Meligethinae</taxon>
        <taxon>Brassicogethes</taxon>
    </lineage>
</organism>
<dbReference type="AlphaFoldDB" id="A0A9P0BBD8"/>
<dbReference type="PANTHER" id="PTHR39069">
    <property type="entry name" value="ECDYSONE-INDUCIBLE GENE E1, ISOFORM A"/>
    <property type="match status" value="1"/>
</dbReference>
<dbReference type="Proteomes" id="UP001154078">
    <property type="component" value="Chromosome 6"/>
</dbReference>
<keyword evidence="1" id="KW-0732">Signal</keyword>
<evidence type="ECO:0000313" key="3">
    <source>
        <dbReference type="EMBL" id="CAH0559403.1"/>
    </source>
</evidence>
<feature type="domain" description="EB" evidence="2">
    <location>
        <begin position="141"/>
        <end position="194"/>
    </location>
</feature>
<dbReference type="InterPro" id="IPR006149">
    <property type="entry name" value="EB_dom"/>
</dbReference>
<evidence type="ECO:0000259" key="2">
    <source>
        <dbReference type="Pfam" id="PF01683"/>
    </source>
</evidence>
<feature type="signal peptide" evidence="1">
    <location>
        <begin position="1"/>
        <end position="18"/>
    </location>
</feature>
<protein>
    <recommendedName>
        <fullName evidence="2">EB domain-containing protein</fullName>
    </recommendedName>
</protein>
<dbReference type="OrthoDB" id="5912242at2759"/>
<sequence length="311" mass="34149">MFCFKVLISFVVLKYTMSTDLILRNTASGDIIPCDTDDDCDDVEGKCIESFCNCNGSSVCMDEGGVLVTKIGESCKSNKNCNIDGAFCSRGRCICDIGMIASNSFKTCLSISDGLDSMCEENVQCAAITPFSLCQDNKCVCQQNRHPFNGTCYKTVEIGKKCADHIECSQTQHSECVDSTCRCKNDYGFSDTKCWPLVKGLGGPCTKDIQCKPILGYGSECYQGFCKCQDLFQLKNTTGKCVKDMLLGETCMDHFDCHQPGQGVSRLECILGECKCKSSYIKLDGYCLSSSSNTSIFLPLMLFLIIVINCF</sequence>
<feature type="domain" description="EB" evidence="2">
    <location>
        <begin position="238"/>
        <end position="287"/>
    </location>
</feature>